<dbReference type="FunFam" id="1.20.1280.290:FF:000009">
    <property type="entry name" value="PQ loop repeat family protein"/>
    <property type="match status" value="1"/>
</dbReference>
<feature type="transmembrane region" description="Helical" evidence="7">
    <location>
        <begin position="274"/>
        <end position="294"/>
    </location>
</feature>
<dbReference type="PANTHER" id="PTHR16201">
    <property type="entry name" value="SEVEN TRANSMEMBRANE PROTEIN 1-RELATED"/>
    <property type="match status" value="1"/>
</dbReference>
<evidence type="ECO:0000256" key="5">
    <source>
        <dbReference type="ARBA" id="ARBA00038039"/>
    </source>
</evidence>
<evidence type="ECO:0000256" key="1">
    <source>
        <dbReference type="ARBA" id="ARBA00004141"/>
    </source>
</evidence>
<comment type="similarity">
    <text evidence="5">Belongs to the laat-1 family.</text>
</comment>
<dbReference type="PANTHER" id="PTHR16201:SF34">
    <property type="entry name" value="LYSOSOMAL AMINO ACID TRANSPORTER 1"/>
    <property type="match status" value="1"/>
</dbReference>
<reference evidence="9" key="1">
    <citation type="submission" date="2016-05" db="EMBL/GenBank/DDBJ databases">
        <title>Comparative genomics of biotechnologically important yeasts.</title>
        <authorList>
            <consortium name="DOE Joint Genome Institute"/>
            <person name="Riley R."/>
            <person name="Haridas S."/>
            <person name="Wolfe K.H."/>
            <person name="Lopes M.R."/>
            <person name="Hittinger C.T."/>
            <person name="Goker M."/>
            <person name="Salamov A."/>
            <person name="Wisecaver J."/>
            <person name="Long T.M."/>
            <person name="Aerts A.L."/>
            <person name="Barry K."/>
            <person name="Choi C."/>
            <person name="Clum A."/>
            <person name="Coughlan A.Y."/>
            <person name="Deshpande S."/>
            <person name="Douglass A.P."/>
            <person name="Hanson S.J."/>
            <person name="Klenk H.-P."/>
            <person name="Labutti K."/>
            <person name="Lapidus A."/>
            <person name="Lindquist E."/>
            <person name="Lipzen A."/>
            <person name="Meier-Kolthoff J.P."/>
            <person name="Ohm R.A."/>
            <person name="Otillar R.P."/>
            <person name="Pangilinan J."/>
            <person name="Peng Y."/>
            <person name="Rokas A."/>
            <person name="Rosa C.A."/>
            <person name="Scheuner C."/>
            <person name="Sibirny A.A."/>
            <person name="Slot J.C."/>
            <person name="Stielow J.B."/>
            <person name="Sun H."/>
            <person name="Kurtzman C.P."/>
            <person name="Blackwell M."/>
            <person name="Grigoriev I.V."/>
            <person name="Jeffries T.W."/>
        </authorList>
    </citation>
    <scope>NUCLEOTIDE SEQUENCE [LARGE SCALE GENOMIC DNA]</scope>
    <source>
        <strain evidence="9">NRRL Y-12698</strain>
    </source>
</reference>
<evidence type="ECO:0000256" key="6">
    <source>
        <dbReference type="ARBA" id="ARBA00050768"/>
    </source>
</evidence>
<dbReference type="Gene3D" id="1.20.1280.290">
    <property type="match status" value="2"/>
</dbReference>
<dbReference type="GeneID" id="30145797"/>
<dbReference type="InterPro" id="IPR051415">
    <property type="entry name" value="LAAT-1"/>
</dbReference>
<dbReference type="SMART" id="SM00679">
    <property type="entry name" value="CTNS"/>
    <property type="match status" value="2"/>
</dbReference>
<dbReference type="OrthoDB" id="8048523at2759"/>
<comment type="catalytic activity">
    <reaction evidence="6">
        <text>L-histidine(out) + L-arginine(in) = L-histidine(in) + L-arginine(out)</text>
        <dbReference type="Rhea" id="RHEA:71063"/>
        <dbReference type="ChEBI" id="CHEBI:32682"/>
        <dbReference type="ChEBI" id="CHEBI:57595"/>
    </reaction>
</comment>
<keyword evidence="9" id="KW-1185">Reference proteome</keyword>
<evidence type="ECO:0000256" key="7">
    <source>
        <dbReference type="SAM" id="Phobius"/>
    </source>
</evidence>
<evidence type="ECO:0000313" key="9">
    <source>
        <dbReference type="Proteomes" id="UP000094336"/>
    </source>
</evidence>
<comment type="subcellular location">
    <subcellularLocation>
        <location evidence="1">Membrane</location>
        <topology evidence="1">Multi-pass membrane protein</topology>
    </subcellularLocation>
</comment>
<dbReference type="GO" id="GO:0000329">
    <property type="term" value="C:fungal-type vacuole membrane"/>
    <property type="evidence" value="ECO:0007669"/>
    <property type="project" value="TreeGrafter"/>
</dbReference>
<evidence type="ECO:0000256" key="2">
    <source>
        <dbReference type="ARBA" id="ARBA00022692"/>
    </source>
</evidence>
<evidence type="ECO:0000256" key="4">
    <source>
        <dbReference type="ARBA" id="ARBA00023136"/>
    </source>
</evidence>
<accession>A0A1E3QX97</accession>
<dbReference type="Pfam" id="PF04193">
    <property type="entry name" value="PQ-loop"/>
    <property type="match status" value="2"/>
</dbReference>
<dbReference type="RefSeq" id="XP_018986955.1">
    <property type="nucleotide sequence ID" value="XM_019127944.1"/>
</dbReference>
<sequence length="501" mass="55902">MKELALLSHRHDLSLLTSLSFASGYLSIVFWLFAQLPQVIENHRRNSVEGISISFLGCWVLGDLTNLIGCVLTDALPFQIMLALYYCCIDVILISQFYYYTKVHKPSHHPHGQRGKMRGHQRLQDLSPPFMGEETSETLPPAMAERLPLKNGIPFVKYDAERTEPKRIQIPTKNIQLRRNLVPGTASSSVSNLATASFIGSFAKVHAMPLSLAEDKPLSLYQKISSLLMLVMISSFLTKERIGMVSAWSCTALYLCSRAPQLYANHKRRTTSGLSIYLFIAALLGNITYTVSLLTSPNAQGKYGNDFLYLELPYLLGSCGTVGFDLFLLGQWYIFDVRGKMPYVQQSQWHDFLTVRALFNELIFDQKVSTLVNVKTGHTLSVGSPSPLPATQPIIPNTQRHREYSSSNNNIIPILIKQSHVTQAKIASNTPITCMDLLDMTSSYGDRPVGSVSSPSTQFNSVQPSFRTFGIREGVPPSLTPNKVTRFGYGSTTDDIHMFDN</sequence>
<dbReference type="GO" id="GO:0034488">
    <property type="term" value="P:basic amino acid transmembrane export from vacuole"/>
    <property type="evidence" value="ECO:0007669"/>
    <property type="project" value="TreeGrafter"/>
</dbReference>
<gene>
    <name evidence="8" type="ORF">BABINDRAFT_159894</name>
</gene>
<protein>
    <recommendedName>
        <fullName evidence="10">PQ-loop repeat-containing protein</fullName>
    </recommendedName>
</protein>
<feature type="transmembrane region" description="Helical" evidence="7">
    <location>
        <begin position="314"/>
        <end position="335"/>
    </location>
</feature>
<dbReference type="GO" id="GO:0015174">
    <property type="term" value="F:basic amino acid transmembrane transporter activity"/>
    <property type="evidence" value="ECO:0007669"/>
    <property type="project" value="TreeGrafter"/>
</dbReference>
<dbReference type="AlphaFoldDB" id="A0A1E3QX97"/>
<name>A0A1E3QX97_9ASCO</name>
<keyword evidence="4 7" id="KW-0472">Membrane</keyword>
<evidence type="ECO:0008006" key="10">
    <source>
        <dbReference type="Google" id="ProtNLM"/>
    </source>
</evidence>
<organism evidence="8 9">
    <name type="scientific">Babjeviella inositovora NRRL Y-12698</name>
    <dbReference type="NCBI Taxonomy" id="984486"/>
    <lineage>
        <taxon>Eukaryota</taxon>
        <taxon>Fungi</taxon>
        <taxon>Dikarya</taxon>
        <taxon>Ascomycota</taxon>
        <taxon>Saccharomycotina</taxon>
        <taxon>Pichiomycetes</taxon>
        <taxon>Serinales incertae sedis</taxon>
        <taxon>Babjeviella</taxon>
    </lineage>
</organism>
<dbReference type="Proteomes" id="UP000094336">
    <property type="component" value="Unassembled WGS sequence"/>
</dbReference>
<proteinExistence type="inferred from homology"/>
<dbReference type="InterPro" id="IPR006603">
    <property type="entry name" value="PQ-loop_rpt"/>
</dbReference>
<feature type="transmembrane region" description="Helical" evidence="7">
    <location>
        <begin position="80"/>
        <end position="100"/>
    </location>
</feature>
<keyword evidence="2 7" id="KW-0812">Transmembrane</keyword>
<keyword evidence="3 7" id="KW-1133">Transmembrane helix</keyword>
<feature type="transmembrane region" description="Helical" evidence="7">
    <location>
        <begin position="12"/>
        <end position="33"/>
    </location>
</feature>
<dbReference type="EMBL" id="KV454427">
    <property type="protein sequence ID" value="ODQ81627.1"/>
    <property type="molecule type" value="Genomic_DNA"/>
</dbReference>
<evidence type="ECO:0000313" key="8">
    <source>
        <dbReference type="EMBL" id="ODQ81627.1"/>
    </source>
</evidence>
<feature type="transmembrane region" description="Helical" evidence="7">
    <location>
        <begin position="53"/>
        <end position="73"/>
    </location>
</feature>
<evidence type="ECO:0000256" key="3">
    <source>
        <dbReference type="ARBA" id="ARBA00022989"/>
    </source>
</evidence>